<protein>
    <recommendedName>
        <fullName evidence="3">F-box domain-containing protein</fullName>
    </recommendedName>
</protein>
<organism evidence="1 2">
    <name type="scientific">Arthrobotrys conoides</name>
    <dbReference type="NCBI Taxonomy" id="74498"/>
    <lineage>
        <taxon>Eukaryota</taxon>
        <taxon>Fungi</taxon>
        <taxon>Dikarya</taxon>
        <taxon>Ascomycota</taxon>
        <taxon>Pezizomycotina</taxon>
        <taxon>Orbiliomycetes</taxon>
        <taxon>Orbiliales</taxon>
        <taxon>Orbiliaceae</taxon>
        <taxon>Arthrobotrys</taxon>
    </lineage>
</organism>
<evidence type="ECO:0008006" key="3">
    <source>
        <dbReference type="Google" id="ProtNLM"/>
    </source>
</evidence>
<dbReference type="AlphaFoldDB" id="A0AAN8RQ83"/>
<comment type="caution">
    <text evidence="1">The sequence shown here is derived from an EMBL/GenBank/DDBJ whole genome shotgun (WGS) entry which is preliminary data.</text>
</comment>
<gene>
    <name evidence="1" type="ORF">TWF506_003381</name>
</gene>
<dbReference type="EMBL" id="JAVHJM010000012">
    <property type="protein sequence ID" value="KAK6500612.1"/>
    <property type="molecule type" value="Genomic_DNA"/>
</dbReference>
<proteinExistence type="predicted"/>
<evidence type="ECO:0000313" key="2">
    <source>
        <dbReference type="Proteomes" id="UP001307849"/>
    </source>
</evidence>
<name>A0AAN8RQ83_9PEZI</name>
<keyword evidence="2" id="KW-1185">Reference proteome</keyword>
<evidence type="ECO:0000313" key="1">
    <source>
        <dbReference type="EMBL" id="KAK6500612.1"/>
    </source>
</evidence>
<accession>A0AAN8RQ83</accession>
<sequence>MRMRTFVRKFVSRLSRSRDRHPAGRWKKGQKTFLPDLPNEIIHMILEYLNEGDKYHLGRTGTYLSALAIPSIYDSCTLDFVKIDDTDEWVVRVPFLPDMPKLQAYLKYGKSVRNVFLANLFGGGISDVRAAETSLSHMNLLLPHFTNLRSFAIQRMNGTGPPLTTYICALRQALRTCLSLNEVFIMINYDIGDLAAISVLEDRFALESPAPHPHLRDLTVRLGQMAYNGDLAPTYSLLNLLCKMIGDSSLTVQDFKFGVVVPSLHRDFDENLYEQSNWALISRDESSKPVMNLPMVSRVLLDFTEAPLCQNLFLDFCNVDMDEIRTLELWHMSATESYTTEQGVEFFSMFSNVQLIMFVDAIDSQWVDVIFEARDMGELKWLKELRVYFQGVEPPADGSHYRIAESYSSKCKWYDIVKCVDQSADHDDKVAWMVLFGF</sequence>
<reference evidence="1 2" key="1">
    <citation type="submission" date="2019-10" db="EMBL/GenBank/DDBJ databases">
        <authorList>
            <person name="Palmer J.M."/>
        </authorList>
    </citation>
    <scope>NUCLEOTIDE SEQUENCE [LARGE SCALE GENOMIC DNA]</scope>
    <source>
        <strain evidence="1 2">TWF506</strain>
    </source>
</reference>
<dbReference type="Proteomes" id="UP001307849">
    <property type="component" value="Unassembled WGS sequence"/>
</dbReference>